<sequence>ESLLHREMSAANKKLQTLAQRFRDSHTAYEWLQKNRSKFRCNIYGPIMLEINCGEDVAKYVEFIIPHRDLTAFVCEDKDDMNMFMRTVRDEMGLRINVAQAPKNFSRPVRENFQPLV</sequence>
<dbReference type="GO" id="GO:0003697">
    <property type="term" value="F:single-stranded DNA binding"/>
    <property type="evidence" value="ECO:0007669"/>
    <property type="project" value="TreeGrafter"/>
</dbReference>
<proteinExistence type="predicted"/>
<accession>A0A1B6LEI3</accession>
<dbReference type="PANTHER" id="PTHR45916">
    <property type="entry name" value="STRUCTURAL MAINTENANCE OF CHROMOSOMES PROTEIN 5"/>
    <property type="match status" value="1"/>
</dbReference>
<reference evidence="2" key="1">
    <citation type="submission" date="2015-11" db="EMBL/GenBank/DDBJ databases">
        <title>De novo transcriptome assembly of four potential Pierce s Disease insect vectors from Arizona vineyards.</title>
        <authorList>
            <person name="Tassone E.E."/>
        </authorList>
    </citation>
    <scope>NUCLEOTIDE SEQUENCE</scope>
</reference>
<organism evidence="2">
    <name type="scientific">Graphocephala atropunctata</name>
    <dbReference type="NCBI Taxonomy" id="36148"/>
    <lineage>
        <taxon>Eukaryota</taxon>
        <taxon>Metazoa</taxon>
        <taxon>Ecdysozoa</taxon>
        <taxon>Arthropoda</taxon>
        <taxon>Hexapoda</taxon>
        <taxon>Insecta</taxon>
        <taxon>Pterygota</taxon>
        <taxon>Neoptera</taxon>
        <taxon>Paraneoptera</taxon>
        <taxon>Hemiptera</taxon>
        <taxon>Auchenorrhyncha</taxon>
        <taxon>Membracoidea</taxon>
        <taxon>Cicadellidae</taxon>
        <taxon>Cicadellinae</taxon>
        <taxon>Cicadellini</taxon>
        <taxon>Graphocephala</taxon>
    </lineage>
</organism>
<evidence type="ECO:0000256" key="1">
    <source>
        <dbReference type="ARBA" id="ARBA00023054"/>
    </source>
</evidence>
<dbReference type="PANTHER" id="PTHR45916:SF1">
    <property type="entry name" value="STRUCTURAL MAINTENANCE OF CHROMOSOMES PROTEIN 5"/>
    <property type="match status" value="1"/>
</dbReference>
<dbReference type="AlphaFoldDB" id="A0A1B6LEI3"/>
<keyword evidence="1" id="KW-0175">Coiled coil</keyword>
<dbReference type="GO" id="GO:0030915">
    <property type="term" value="C:Smc5-Smc6 complex"/>
    <property type="evidence" value="ECO:0007669"/>
    <property type="project" value="TreeGrafter"/>
</dbReference>
<dbReference type="GO" id="GO:0005634">
    <property type="term" value="C:nucleus"/>
    <property type="evidence" value="ECO:0007669"/>
    <property type="project" value="TreeGrafter"/>
</dbReference>
<protein>
    <submittedName>
        <fullName evidence="2">Uncharacterized protein</fullName>
    </submittedName>
</protein>
<gene>
    <name evidence="2" type="ORF">g.54731</name>
</gene>
<dbReference type="EMBL" id="GEBQ01017879">
    <property type="protein sequence ID" value="JAT22098.1"/>
    <property type="molecule type" value="Transcribed_RNA"/>
</dbReference>
<feature type="non-terminal residue" evidence="2">
    <location>
        <position position="117"/>
    </location>
</feature>
<feature type="non-terminal residue" evidence="2">
    <location>
        <position position="1"/>
    </location>
</feature>
<name>A0A1B6LEI3_9HEMI</name>
<evidence type="ECO:0000313" key="2">
    <source>
        <dbReference type="EMBL" id="JAT22098.1"/>
    </source>
</evidence>
<dbReference type="GO" id="GO:0000724">
    <property type="term" value="P:double-strand break repair via homologous recombination"/>
    <property type="evidence" value="ECO:0007669"/>
    <property type="project" value="TreeGrafter"/>
</dbReference>